<evidence type="ECO:0000256" key="1">
    <source>
        <dbReference type="SAM" id="MobiDB-lite"/>
    </source>
</evidence>
<dbReference type="RefSeq" id="XP_026668013.1">
    <property type="nucleotide sequence ID" value="XM_026812212.1"/>
</dbReference>
<dbReference type="KEGG" id="ccal:108623410"/>
<dbReference type="AlphaFoldDB" id="A0AAJ7RZ68"/>
<evidence type="ECO:0000313" key="2">
    <source>
        <dbReference type="Proteomes" id="UP000694925"/>
    </source>
</evidence>
<dbReference type="PANTHER" id="PTHR16199:SF4">
    <property type="entry name" value="CONDENSIN-2 COMPLEX SUBUNIT G2"/>
    <property type="match status" value="1"/>
</dbReference>
<dbReference type="SUPFAM" id="SSF48371">
    <property type="entry name" value="ARM repeat"/>
    <property type="match status" value="2"/>
</dbReference>
<dbReference type="GO" id="GO:0000796">
    <property type="term" value="C:condensin complex"/>
    <property type="evidence" value="ECO:0007669"/>
    <property type="project" value="TreeGrafter"/>
</dbReference>
<dbReference type="RefSeq" id="XP_017877369.1">
    <property type="nucleotide sequence ID" value="XM_018021880.2"/>
</dbReference>
<feature type="compositionally biased region" description="Low complexity" evidence="1">
    <location>
        <begin position="578"/>
        <end position="587"/>
    </location>
</feature>
<dbReference type="PANTHER" id="PTHR16199">
    <property type="entry name" value="CONDENSIN-2 COMPLEX SUBUNIT G2"/>
    <property type="match status" value="1"/>
</dbReference>
<dbReference type="GO" id="GO:0005634">
    <property type="term" value="C:nucleus"/>
    <property type="evidence" value="ECO:0007669"/>
    <property type="project" value="InterPro"/>
</dbReference>
<name>A0AAJ7RZ68_9HYME</name>
<dbReference type="GO" id="GO:0000070">
    <property type="term" value="P:mitotic sister chromatid segregation"/>
    <property type="evidence" value="ECO:0007669"/>
    <property type="project" value="TreeGrafter"/>
</dbReference>
<sequence length="1111" mass="128999">MLRTRASVRDRLFYRLLRTQGPNADSLCKKLGDNVKNVVLLTEDELRELWKHVNDILVDIRKFYTNTSCEESRRKNSERASNLMLVRTITSLALETIVQRSFVSNILLQSMLLLHSTILPNICHDQTENEISYLLENWWQLDLIWKEKMILNAIMYLIRKSRFSLQHVKRLYSIRSAIALLRCTENIEELLTLVREKTVMSLHEGQLLLLHLFTLGDGYILRIHDNIKVMLQHSNTKLAIDAYAALYAKAWLSGTEKVQQFIQENCIRDIVYHCFRAHRDTKGKGILGENLFSFLTALHDNESSASRLMVHNECASLLWQHLKAPGSFIRCNAAEILFITAPVQYECESTVKKRSYLSKHHNAITQLLKDSNSEVCNITINGMFEMLKQYWSCIPNTMIQNWLGILLSYTKSASNPEIRANVFIGLRKIMIRDDPHMLLEDFLPNFMLSIYDEEKVVLKALIKFLWHAQDELEIPFWKIVPMDYIFNRLETTEDSFLLRELIKLVWLRISSDNMQDEIKDEIVHAGTSNINAIRRFCLHSKSIVDYRTSVKLIETLLFLIKKEMNRVYRLRSTRTKTDSSGDNSSDSDSSEDERGDVDHEKIQIYIDVMATLMEANAERQEFYSKNEKILKTIVEALPEIFIFFKESPLKGSVMVLFSTIPSTYFDNNFDMMEMLIHELCDFNNSDDVLLALIYVFTKWNKSDIVLSALTTLLTTSLRMTEQDEETDSDTEIFQVNENGLELSLRILRHLLHAEYKPVLMHKYHNDLVEFWKALYIIRTFIENELDNKCNIRSPIVKDTINQIFKEYVSMISILHKKDVFDATKHLTEILSWVKRIIEPHILSIDVRNLQDHQICINIVRSIFHAFNSLMKDYNSTPKLCCDIVLLYCHFLTLASGVVFLKDAFDGMFVLLEFSKMAYENGETSLLGIVVPNFISVTLTALNRYSKDILPMYIDSLKVLHELTNKYFSVTSNHALHISYMSTLLNTAVSNITTMMTPVLEYSRIKKANILFIQLPYLAKRIVRIILSTVKYQKVCIQVLSKTITNYTETDMFSALLIMYKMLSSTDKKFINGLKNLTVATKQRIRKQSYNGALDRSLKSALNIITNAILKH</sequence>
<dbReference type="InterPro" id="IPR024741">
    <property type="entry name" value="Condensin2_G2"/>
</dbReference>
<evidence type="ECO:0000313" key="3">
    <source>
        <dbReference type="RefSeq" id="XP_017877369.1"/>
    </source>
</evidence>
<evidence type="ECO:0000313" key="5">
    <source>
        <dbReference type="RefSeq" id="XP_026668011.1"/>
    </source>
</evidence>
<feature type="region of interest" description="Disordered" evidence="1">
    <location>
        <begin position="572"/>
        <end position="596"/>
    </location>
</feature>
<proteinExistence type="predicted"/>
<dbReference type="RefSeq" id="XP_026668012.1">
    <property type="nucleotide sequence ID" value="XM_026812211.1"/>
</dbReference>
<evidence type="ECO:0000313" key="4">
    <source>
        <dbReference type="RefSeq" id="XP_026668010.1"/>
    </source>
</evidence>
<organism evidence="2 5">
    <name type="scientific">Ceratina calcarata</name>
    <dbReference type="NCBI Taxonomy" id="156304"/>
    <lineage>
        <taxon>Eukaryota</taxon>
        <taxon>Metazoa</taxon>
        <taxon>Ecdysozoa</taxon>
        <taxon>Arthropoda</taxon>
        <taxon>Hexapoda</taxon>
        <taxon>Insecta</taxon>
        <taxon>Pterygota</taxon>
        <taxon>Neoptera</taxon>
        <taxon>Endopterygota</taxon>
        <taxon>Hymenoptera</taxon>
        <taxon>Apocrita</taxon>
        <taxon>Aculeata</taxon>
        <taxon>Apoidea</taxon>
        <taxon>Anthophila</taxon>
        <taxon>Apidae</taxon>
        <taxon>Ceratina</taxon>
        <taxon>Zadontomerus</taxon>
    </lineage>
</organism>
<dbReference type="RefSeq" id="XP_026668011.1">
    <property type="nucleotide sequence ID" value="XM_026812210.1"/>
</dbReference>
<dbReference type="Pfam" id="PF12422">
    <property type="entry name" value="Condensin2nSMC"/>
    <property type="match status" value="1"/>
</dbReference>
<accession>A0AAJ7RZ68</accession>
<dbReference type="Proteomes" id="UP000694925">
    <property type="component" value="Unplaced"/>
</dbReference>
<gene>
    <name evidence="3 4 5 6 7" type="primary">LOC108623410</name>
</gene>
<dbReference type="InterPro" id="IPR016024">
    <property type="entry name" value="ARM-type_fold"/>
</dbReference>
<evidence type="ECO:0000313" key="7">
    <source>
        <dbReference type="RefSeq" id="XP_026668013.1"/>
    </source>
</evidence>
<dbReference type="RefSeq" id="XP_026668010.1">
    <property type="nucleotide sequence ID" value="XM_026812209.1"/>
</dbReference>
<dbReference type="GeneID" id="108623410"/>
<reference evidence="3 4" key="1">
    <citation type="submission" date="2025-04" db="UniProtKB">
        <authorList>
            <consortium name="RefSeq"/>
        </authorList>
    </citation>
    <scope>IDENTIFICATION</scope>
    <source>
        <tissue evidence="3 4">Whole body</tissue>
    </source>
</reference>
<keyword evidence="2" id="KW-1185">Reference proteome</keyword>
<protein>
    <submittedName>
        <fullName evidence="3 4">Condensin-2 complex subunit G2-like</fullName>
    </submittedName>
</protein>
<evidence type="ECO:0000313" key="6">
    <source>
        <dbReference type="RefSeq" id="XP_026668012.1"/>
    </source>
</evidence>